<dbReference type="Proteomes" id="UP000006694">
    <property type="component" value="Chromosome"/>
</dbReference>
<feature type="transmembrane region" description="Helical" evidence="1">
    <location>
        <begin position="35"/>
        <end position="57"/>
    </location>
</feature>
<dbReference type="KEGG" id="fjo:Fjoh_4793"/>
<evidence type="ECO:0000313" key="3">
    <source>
        <dbReference type="Proteomes" id="UP000006694"/>
    </source>
</evidence>
<keyword evidence="1" id="KW-1133">Transmembrane helix</keyword>
<dbReference type="OrthoDB" id="9770329at2"/>
<dbReference type="EMBL" id="CP000685">
    <property type="protein sequence ID" value="ABQ07792.1"/>
    <property type="molecule type" value="Genomic_DNA"/>
</dbReference>
<sequence length="101" mass="11715">MVKIINYLFFKLTFFGSQPYAIEKIYEVEKSNPNVIVYALPVILLFAALDFIVFYFLEKKDHDKNKTDQPINVIIPCRQVKNKSSNFSSSYSNTLAKKIIV</sequence>
<reference evidence="2 3" key="1">
    <citation type="journal article" date="2009" name="Appl. Environ. Microbiol.">
        <title>Novel features of the polysaccharide-digesting gliding bacterium Flavobacterium johnsoniae as revealed by genome sequence analysis.</title>
        <authorList>
            <person name="McBride M.J."/>
            <person name="Xie G."/>
            <person name="Martens E.C."/>
            <person name="Lapidus A."/>
            <person name="Henrissat B."/>
            <person name="Rhodes R.G."/>
            <person name="Goltsman E."/>
            <person name="Wang W."/>
            <person name="Xu J."/>
            <person name="Hunnicutt D.W."/>
            <person name="Staroscik A.M."/>
            <person name="Hoover T.R."/>
            <person name="Cheng Y.Q."/>
            <person name="Stein J.L."/>
        </authorList>
    </citation>
    <scope>NUCLEOTIDE SEQUENCE [LARGE SCALE GENOMIC DNA]</scope>
    <source>
        <strain evidence="3">ATCC 17061 / DSM 2064 / JCM 8514 / BCRC 14874 / CCUG 350202 / NBRC 14942 / NCIMB 11054 / UW101</strain>
    </source>
</reference>
<dbReference type="AlphaFoldDB" id="A5FAI3"/>
<gene>
    <name evidence="2" type="ordered locus">Fjoh_4793</name>
</gene>
<accession>A5FAI3</accession>
<keyword evidence="3" id="KW-1185">Reference proteome</keyword>
<keyword evidence="1" id="KW-0812">Transmembrane</keyword>
<organism evidence="2 3">
    <name type="scientific">Flavobacterium johnsoniae (strain ATCC 17061 / DSM 2064 / JCM 8514 / BCRC 14874 / CCUG 350202 / NBRC 14942 / NCIMB 11054 / UW101)</name>
    <name type="common">Cytophaga johnsonae</name>
    <dbReference type="NCBI Taxonomy" id="376686"/>
    <lineage>
        <taxon>Bacteria</taxon>
        <taxon>Pseudomonadati</taxon>
        <taxon>Bacteroidota</taxon>
        <taxon>Flavobacteriia</taxon>
        <taxon>Flavobacteriales</taxon>
        <taxon>Flavobacteriaceae</taxon>
        <taxon>Flavobacterium</taxon>
    </lineage>
</organism>
<proteinExistence type="predicted"/>
<evidence type="ECO:0000313" key="2">
    <source>
        <dbReference type="EMBL" id="ABQ07792.1"/>
    </source>
</evidence>
<protein>
    <submittedName>
        <fullName evidence="2">Uncharacterized protein</fullName>
    </submittedName>
</protein>
<keyword evidence="1" id="KW-0472">Membrane</keyword>
<dbReference type="STRING" id="376686.Fjoh_4793"/>
<name>A5FAI3_FLAJ1</name>
<evidence type="ECO:0000256" key="1">
    <source>
        <dbReference type="SAM" id="Phobius"/>
    </source>
</evidence>
<dbReference type="HOGENOM" id="CLU_2287383_0_0_10"/>